<organism evidence="12 13">
    <name type="scientific">Coniochaeta pulveracea</name>
    <dbReference type="NCBI Taxonomy" id="177199"/>
    <lineage>
        <taxon>Eukaryota</taxon>
        <taxon>Fungi</taxon>
        <taxon>Dikarya</taxon>
        <taxon>Ascomycota</taxon>
        <taxon>Pezizomycotina</taxon>
        <taxon>Sordariomycetes</taxon>
        <taxon>Sordariomycetidae</taxon>
        <taxon>Coniochaetales</taxon>
        <taxon>Coniochaetaceae</taxon>
        <taxon>Coniochaeta</taxon>
    </lineage>
</organism>
<dbReference type="InterPro" id="IPR015886">
    <property type="entry name" value="H2TH_FPG"/>
</dbReference>
<keyword evidence="8" id="KW-0511">Multifunctional enzyme</keyword>
<dbReference type="SUPFAM" id="SSF46946">
    <property type="entry name" value="S13-like H2TH domain"/>
    <property type="match status" value="1"/>
</dbReference>
<keyword evidence="5" id="KW-0238">DNA-binding</keyword>
<dbReference type="Pfam" id="PF01149">
    <property type="entry name" value="Fapy_DNA_glyco"/>
    <property type="match status" value="1"/>
</dbReference>
<feature type="domain" description="Formamidopyrimidine-DNA glycosylase catalytic" evidence="11">
    <location>
        <begin position="2"/>
        <end position="136"/>
    </location>
</feature>
<dbReference type="OrthoDB" id="444592at2759"/>
<keyword evidence="7" id="KW-0456">Lyase</keyword>
<keyword evidence="4" id="KW-0378">Hydrolase</keyword>
<evidence type="ECO:0000313" key="13">
    <source>
        <dbReference type="Proteomes" id="UP000275385"/>
    </source>
</evidence>
<protein>
    <recommendedName>
        <fullName evidence="11">Formamidopyrimidine-DNA glycosylase catalytic domain-containing protein</fullName>
    </recommendedName>
</protein>
<proteinExistence type="inferred from homology"/>
<dbReference type="Gene3D" id="3.20.190.10">
    <property type="entry name" value="MutM-like, N-terminal"/>
    <property type="match status" value="1"/>
</dbReference>
<sequence>MPEIAEIARAVHFLRRHLVGRTIKKATAIDDANVFGKVGTTGANVSEALTGKKVLAAGQQGKYFWLVLDSPPHPVLHFGMTGWVHIKNDQTAYTNYYKSMKAEELELWPPKYWKLRIETDDKPAVEVAYTDPRRFGRIRLVDSPGEDIRKYSPLKENGPDPVVDTDIFTEDYLRQKMNSRHVPIKALLLDQAMISGIGNWVGDEVLYHAKLHPEQYSNDFSDEEIARLYKAIRYVCQLACDKLGDSDEFPEDWMFNYRWGKGKKHSHLPNGQKLAFLKVGGRTSCYAPGVQKNTGSVVEGIKEEAIESEDDAPKSKRPAATSKSTAKRQKEAEGTDEGPKKRKKPAPKPRVKEEEDDGTDAEPEDKKRTSRAKAKRVNMEETDGKPPIKKQKAEKEPAGEVQGTNGKTANTSKKAKPEEKKSLPATNGGPSRRSSRLSSKAT</sequence>
<feature type="compositionally biased region" description="Acidic residues" evidence="10">
    <location>
        <begin position="354"/>
        <end position="363"/>
    </location>
</feature>
<dbReference type="SMART" id="SM00898">
    <property type="entry name" value="Fapy_DNA_glyco"/>
    <property type="match status" value="1"/>
</dbReference>
<dbReference type="GO" id="GO:0005634">
    <property type="term" value="C:nucleus"/>
    <property type="evidence" value="ECO:0007669"/>
    <property type="project" value="TreeGrafter"/>
</dbReference>
<gene>
    <name evidence="12" type="ORF">DL546_008851</name>
</gene>
<dbReference type="InterPro" id="IPR035937">
    <property type="entry name" value="FPG_N"/>
</dbReference>
<comment type="catalytic activity">
    <reaction evidence="1">
        <text>Hydrolysis of DNA containing ring-opened 7-methylguanine residues, releasing 2,6-diamino-4-hydroxy-5-(N-methyl)formamidopyrimidine.</text>
        <dbReference type="EC" id="3.2.2.23"/>
    </reaction>
</comment>
<dbReference type="Pfam" id="PF06831">
    <property type="entry name" value="H2TH"/>
    <property type="match status" value="1"/>
</dbReference>
<dbReference type="SUPFAM" id="SSF81624">
    <property type="entry name" value="N-terminal domain of MutM-like DNA repair proteins"/>
    <property type="match status" value="1"/>
</dbReference>
<dbReference type="Gene3D" id="1.10.8.50">
    <property type="match status" value="1"/>
</dbReference>
<comment type="caution">
    <text evidence="12">The sequence shown here is derived from an EMBL/GenBank/DDBJ whole genome shotgun (WGS) entry which is preliminary data.</text>
</comment>
<feature type="compositionally biased region" description="Basic and acidic residues" evidence="10">
    <location>
        <begin position="328"/>
        <end position="339"/>
    </location>
</feature>
<evidence type="ECO:0000256" key="6">
    <source>
        <dbReference type="ARBA" id="ARBA00023204"/>
    </source>
</evidence>
<dbReference type="SMART" id="SM01232">
    <property type="entry name" value="H2TH"/>
    <property type="match status" value="1"/>
</dbReference>
<evidence type="ECO:0000256" key="8">
    <source>
        <dbReference type="ARBA" id="ARBA00023268"/>
    </source>
</evidence>
<evidence type="ECO:0000313" key="12">
    <source>
        <dbReference type="EMBL" id="RKU48618.1"/>
    </source>
</evidence>
<dbReference type="GO" id="GO:0016829">
    <property type="term" value="F:lyase activity"/>
    <property type="evidence" value="ECO:0007669"/>
    <property type="project" value="UniProtKB-KW"/>
</dbReference>
<evidence type="ECO:0000256" key="3">
    <source>
        <dbReference type="ARBA" id="ARBA00022763"/>
    </source>
</evidence>
<feature type="compositionally biased region" description="Basic residues" evidence="10">
    <location>
        <begin position="340"/>
        <end position="349"/>
    </location>
</feature>
<comment type="similarity">
    <text evidence="2">Belongs to the FPG family.</text>
</comment>
<dbReference type="STRING" id="177199.A0A420YL71"/>
<accession>A0A420YL71</accession>
<evidence type="ECO:0000256" key="5">
    <source>
        <dbReference type="ARBA" id="ARBA00023125"/>
    </source>
</evidence>
<dbReference type="GO" id="GO:0003906">
    <property type="term" value="F:DNA-(apurinic or apyrimidinic site) endonuclease activity"/>
    <property type="evidence" value="ECO:0007669"/>
    <property type="project" value="InterPro"/>
</dbReference>
<evidence type="ECO:0000256" key="1">
    <source>
        <dbReference type="ARBA" id="ARBA00001668"/>
    </source>
</evidence>
<evidence type="ECO:0000259" key="11">
    <source>
        <dbReference type="PROSITE" id="PS51068"/>
    </source>
</evidence>
<dbReference type="EMBL" id="QVQW01000004">
    <property type="protein sequence ID" value="RKU48618.1"/>
    <property type="molecule type" value="Genomic_DNA"/>
</dbReference>
<name>A0A420YL71_9PEZI</name>
<feature type="compositionally biased region" description="Basic and acidic residues" evidence="10">
    <location>
        <begin position="377"/>
        <end position="398"/>
    </location>
</feature>
<dbReference type="GO" id="GO:0008534">
    <property type="term" value="F:oxidized purine nucleobase lesion DNA N-glycosylase activity"/>
    <property type="evidence" value="ECO:0007669"/>
    <property type="project" value="UniProtKB-EC"/>
</dbReference>
<keyword evidence="6" id="KW-0234">DNA repair</keyword>
<reference evidence="12 13" key="1">
    <citation type="submission" date="2018-08" db="EMBL/GenBank/DDBJ databases">
        <title>Draft genome of the lignicolous fungus Coniochaeta pulveracea.</title>
        <authorList>
            <person name="Borstlap C.J."/>
            <person name="De Witt R.N."/>
            <person name="Botha A."/>
            <person name="Volschenk H."/>
        </authorList>
    </citation>
    <scope>NUCLEOTIDE SEQUENCE [LARGE SCALE GENOMIC DNA]</scope>
    <source>
        <strain evidence="12 13">CAB683</strain>
    </source>
</reference>
<evidence type="ECO:0000256" key="4">
    <source>
        <dbReference type="ARBA" id="ARBA00022801"/>
    </source>
</evidence>
<dbReference type="Proteomes" id="UP000275385">
    <property type="component" value="Unassembled WGS sequence"/>
</dbReference>
<dbReference type="PROSITE" id="PS51068">
    <property type="entry name" value="FPG_CAT"/>
    <property type="match status" value="1"/>
</dbReference>
<dbReference type="AlphaFoldDB" id="A0A420YL71"/>
<feature type="region of interest" description="Disordered" evidence="10">
    <location>
        <begin position="305"/>
        <end position="442"/>
    </location>
</feature>
<dbReference type="GO" id="GO:0006284">
    <property type="term" value="P:base-excision repair"/>
    <property type="evidence" value="ECO:0007669"/>
    <property type="project" value="InterPro"/>
</dbReference>
<evidence type="ECO:0000256" key="9">
    <source>
        <dbReference type="ARBA" id="ARBA00023295"/>
    </source>
</evidence>
<keyword evidence="9" id="KW-0326">Glycosidase</keyword>
<keyword evidence="13" id="KW-1185">Reference proteome</keyword>
<dbReference type="PANTHER" id="PTHR22993">
    <property type="entry name" value="FORMAMIDOPYRIMIDINE-DNA GLYCOSYLASE"/>
    <property type="match status" value="1"/>
</dbReference>
<evidence type="ECO:0000256" key="2">
    <source>
        <dbReference type="ARBA" id="ARBA00009409"/>
    </source>
</evidence>
<evidence type="ECO:0000256" key="7">
    <source>
        <dbReference type="ARBA" id="ARBA00023239"/>
    </source>
</evidence>
<keyword evidence="3" id="KW-0227">DNA damage</keyword>
<dbReference type="FunFam" id="1.10.8.50:FF:000009">
    <property type="entry name" value="Formamidopyrimidine-DNA glycosylase"/>
    <property type="match status" value="1"/>
</dbReference>
<dbReference type="InterPro" id="IPR012319">
    <property type="entry name" value="FPG_cat"/>
</dbReference>
<dbReference type="CDD" id="cd08972">
    <property type="entry name" value="PF_Nei_N"/>
    <property type="match status" value="1"/>
</dbReference>
<feature type="compositionally biased region" description="Polar residues" evidence="10">
    <location>
        <begin position="402"/>
        <end position="412"/>
    </location>
</feature>
<evidence type="ECO:0000256" key="10">
    <source>
        <dbReference type="SAM" id="MobiDB-lite"/>
    </source>
</evidence>
<dbReference type="GO" id="GO:0008270">
    <property type="term" value="F:zinc ion binding"/>
    <property type="evidence" value="ECO:0007669"/>
    <property type="project" value="InterPro"/>
</dbReference>
<dbReference type="InterPro" id="IPR010979">
    <property type="entry name" value="Ribosomal_uS13-like_H2TH"/>
</dbReference>
<dbReference type="GO" id="GO:0003684">
    <property type="term" value="F:damaged DNA binding"/>
    <property type="evidence" value="ECO:0007669"/>
    <property type="project" value="InterPro"/>
</dbReference>
<dbReference type="PANTHER" id="PTHR22993:SF9">
    <property type="entry name" value="FORMAMIDOPYRIMIDINE-DNA GLYCOSYLASE"/>
    <property type="match status" value="1"/>
</dbReference>